<proteinExistence type="predicted"/>
<dbReference type="Proteomes" id="UP000275480">
    <property type="component" value="Unassembled WGS sequence"/>
</dbReference>
<accession>A0AB74C3W6</accession>
<evidence type="ECO:0000313" key="3">
    <source>
        <dbReference type="EMBL" id="RMZ40984.1"/>
    </source>
</evidence>
<protein>
    <recommendedName>
        <fullName evidence="2">MACPF domain-containing protein</fullName>
    </recommendedName>
</protein>
<evidence type="ECO:0000259" key="2">
    <source>
        <dbReference type="PROSITE" id="PS51412"/>
    </source>
</evidence>
<name>A0AB74C3W6_ASPFL</name>
<dbReference type="PROSITE" id="PS51412">
    <property type="entry name" value="MACPF_2"/>
    <property type="match status" value="1"/>
</dbReference>
<dbReference type="AlphaFoldDB" id="A0AB74C3W6"/>
<evidence type="ECO:0000256" key="1">
    <source>
        <dbReference type="SAM" id="MobiDB-lite"/>
    </source>
</evidence>
<gene>
    <name evidence="3" type="ORF">CA14_001406</name>
</gene>
<reference evidence="3 4" key="1">
    <citation type="submission" date="2018-07" db="EMBL/GenBank/DDBJ databases">
        <title>Identification of spontaneous genetic mutation associated with occurrence of a yellow conidial color mutant of Aspergillus flavus.</title>
        <authorList>
            <person name="Chang P.-K."/>
            <person name="Mack B.M."/>
            <person name="Scharfenstein L."/>
            <person name="Gilbert M.K."/>
        </authorList>
    </citation>
    <scope>NUCLEOTIDE SEQUENCE [LARGE SCALE GENOMIC DNA]</scope>
    <source>
        <strain evidence="3 4">CA14</strain>
    </source>
</reference>
<sequence length="657" mass="74326">MYLNFIIIAVTTRSELEHQAGNLDDTGLRLVGDYAIHRSPTEQPETQSPVQMTTVVGDVRREAQPSDSNPTLAPHPPVPCAISNPEWWQQEYRRVPDYRPVNRDLDSEQRRQNRLFTAVGTSMIAGCSMIAVRSQSPCTLEDLATGGSWMTAWKTTGVLGKQAIIQLLNNIVMSDHGRGSTTYADIDRNDCKAVLKELLSATEQENLNPLVPELKASEKPEYNHVRSRKHSPTWNIGLLPTLSHVQYVGIRTSPYGSTENHRLIQPDWTSEESGQVPGSGTTYRIPANVKAELTSVKTYYRDLQIETGTSLASKLSVSSSMGVSYMGVSVNASAEYEYETTFQTDSYYGRLPAWDEKDPAVHQDWRKFFDVYGTHIIIETFYGNSYKMRVTSTETSSMQRERWKACIEAEFLGIVKSTVEAATEEEKKTYKKSREGSVSMEGGAPQQSARLVEDPANQAKYEEWTDTLIPGVNDNITNIKVKSLYNLLEESDHDSHRAAAARIKDALKYFLSLLYVEWEFKCGYGSSDTPIPAFDKAAVSFMLGSDDINTRIIHPNSEYQMKFWYDNPDKPRTLHMEQTQSPGNLGSIHVFFFVETPRRPIKIMVHVSRFYKEPAGYWARLKSKMTNTEITLYSQDAVFWTPELQSIKQPGNWRSGM</sequence>
<feature type="region of interest" description="Disordered" evidence="1">
    <location>
        <begin position="427"/>
        <end position="450"/>
    </location>
</feature>
<organism evidence="3 4">
    <name type="scientific">Aspergillus flavus</name>
    <dbReference type="NCBI Taxonomy" id="5059"/>
    <lineage>
        <taxon>Eukaryota</taxon>
        <taxon>Fungi</taxon>
        <taxon>Dikarya</taxon>
        <taxon>Ascomycota</taxon>
        <taxon>Pezizomycotina</taxon>
        <taxon>Eurotiomycetes</taxon>
        <taxon>Eurotiomycetidae</taxon>
        <taxon>Eurotiales</taxon>
        <taxon>Aspergillaceae</taxon>
        <taxon>Aspergillus</taxon>
        <taxon>Aspergillus subgen. Circumdati</taxon>
    </lineage>
</organism>
<dbReference type="Pfam" id="PF01823">
    <property type="entry name" value="MACPF"/>
    <property type="match status" value="1"/>
</dbReference>
<feature type="domain" description="MACPF" evidence="2">
    <location>
        <begin position="134"/>
        <end position="518"/>
    </location>
</feature>
<comment type="caution">
    <text evidence="3">The sequence shown here is derived from an EMBL/GenBank/DDBJ whole genome shotgun (WGS) entry which is preliminary data.</text>
</comment>
<evidence type="ECO:0000313" key="4">
    <source>
        <dbReference type="Proteomes" id="UP000275480"/>
    </source>
</evidence>
<dbReference type="InterPro" id="IPR020864">
    <property type="entry name" value="MACPF"/>
</dbReference>
<dbReference type="EMBL" id="QQZZ01000125">
    <property type="protein sequence ID" value="RMZ40984.1"/>
    <property type="molecule type" value="Genomic_DNA"/>
</dbReference>